<dbReference type="GO" id="GO:0005886">
    <property type="term" value="C:plasma membrane"/>
    <property type="evidence" value="ECO:0007669"/>
    <property type="project" value="TreeGrafter"/>
</dbReference>
<dbReference type="AlphaFoldDB" id="A0A0C9VG42"/>
<organism evidence="6 7">
    <name type="scientific">Sphaerobolus stellatus (strain SS14)</name>
    <dbReference type="NCBI Taxonomy" id="990650"/>
    <lineage>
        <taxon>Eukaryota</taxon>
        <taxon>Fungi</taxon>
        <taxon>Dikarya</taxon>
        <taxon>Basidiomycota</taxon>
        <taxon>Agaricomycotina</taxon>
        <taxon>Agaricomycetes</taxon>
        <taxon>Phallomycetidae</taxon>
        <taxon>Geastrales</taxon>
        <taxon>Sphaerobolaceae</taxon>
        <taxon>Sphaerobolus</taxon>
    </lineage>
</organism>
<dbReference type="GO" id="GO:0022857">
    <property type="term" value="F:transmembrane transporter activity"/>
    <property type="evidence" value="ECO:0007669"/>
    <property type="project" value="TreeGrafter"/>
</dbReference>
<feature type="transmembrane region" description="Helical" evidence="5">
    <location>
        <begin position="186"/>
        <end position="205"/>
    </location>
</feature>
<reference evidence="6 7" key="1">
    <citation type="submission" date="2014-06" db="EMBL/GenBank/DDBJ databases">
        <title>Evolutionary Origins and Diversification of the Mycorrhizal Mutualists.</title>
        <authorList>
            <consortium name="DOE Joint Genome Institute"/>
            <consortium name="Mycorrhizal Genomics Consortium"/>
            <person name="Kohler A."/>
            <person name="Kuo A."/>
            <person name="Nagy L.G."/>
            <person name="Floudas D."/>
            <person name="Copeland A."/>
            <person name="Barry K.W."/>
            <person name="Cichocki N."/>
            <person name="Veneault-Fourrey C."/>
            <person name="LaButti K."/>
            <person name="Lindquist E.A."/>
            <person name="Lipzen A."/>
            <person name="Lundell T."/>
            <person name="Morin E."/>
            <person name="Murat C."/>
            <person name="Riley R."/>
            <person name="Ohm R."/>
            <person name="Sun H."/>
            <person name="Tunlid A."/>
            <person name="Henrissat B."/>
            <person name="Grigoriev I.V."/>
            <person name="Hibbett D.S."/>
            <person name="Martin F."/>
        </authorList>
    </citation>
    <scope>NUCLEOTIDE SEQUENCE [LARGE SCALE GENOMIC DNA]</scope>
    <source>
        <strain evidence="6 7">SS14</strain>
    </source>
</reference>
<feature type="transmembrane region" description="Helical" evidence="5">
    <location>
        <begin position="132"/>
        <end position="151"/>
    </location>
</feature>
<keyword evidence="4 5" id="KW-0472">Membrane</keyword>
<feature type="transmembrane region" description="Helical" evidence="5">
    <location>
        <begin position="211"/>
        <end position="232"/>
    </location>
</feature>
<evidence type="ECO:0000256" key="5">
    <source>
        <dbReference type="SAM" id="Phobius"/>
    </source>
</evidence>
<keyword evidence="2 5" id="KW-0812">Transmembrane</keyword>
<dbReference type="Gene3D" id="1.20.1720.10">
    <property type="entry name" value="Multidrug resistance protein D"/>
    <property type="match status" value="1"/>
</dbReference>
<protein>
    <recommendedName>
        <fullName evidence="8">Major facilitator superfamily (MFS) profile domain-containing protein</fullName>
    </recommendedName>
</protein>
<feature type="transmembrane region" description="Helical" evidence="5">
    <location>
        <begin position="292"/>
        <end position="319"/>
    </location>
</feature>
<comment type="subcellular location">
    <subcellularLocation>
        <location evidence="1">Membrane</location>
        <topology evidence="1">Multi-pass membrane protein</topology>
    </subcellularLocation>
</comment>
<evidence type="ECO:0000256" key="1">
    <source>
        <dbReference type="ARBA" id="ARBA00004141"/>
    </source>
</evidence>
<keyword evidence="3 5" id="KW-1133">Transmembrane helix</keyword>
<proteinExistence type="predicted"/>
<accession>A0A0C9VG42</accession>
<evidence type="ECO:0000256" key="4">
    <source>
        <dbReference type="ARBA" id="ARBA00023136"/>
    </source>
</evidence>
<dbReference type="PANTHER" id="PTHR23502:SF22">
    <property type="entry name" value="MAJOR FACILITATOR SUPERFAMILY (MFS) PROFILE DOMAIN-CONTAINING PROTEIN"/>
    <property type="match status" value="1"/>
</dbReference>
<dbReference type="InterPro" id="IPR036259">
    <property type="entry name" value="MFS_trans_sf"/>
</dbReference>
<keyword evidence="7" id="KW-1185">Reference proteome</keyword>
<dbReference type="EMBL" id="KN837176">
    <property type="protein sequence ID" value="KIJ36590.1"/>
    <property type="molecule type" value="Genomic_DNA"/>
</dbReference>
<dbReference type="PANTHER" id="PTHR23502">
    <property type="entry name" value="MAJOR FACILITATOR SUPERFAMILY"/>
    <property type="match status" value="1"/>
</dbReference>
<sequence>MNTAKLPDNISEKYRSSNGQDLDLSSYYERAAGSLVVDPRKAQLVFGEDISSALKLSEDGKFVLWPQPTDDPADPQNWNTRRKSLQLAIITLTAIVPEFDIGIGVASLFWALLCNGIGGIFAIILSRRIGRLPVLFWLLIGCTLAHSLVSFSVMRSLTAFCAACPHVTGLLVINDMCTFHLKARKVCGHSVIISSFLSPFILGFLVPTGGWAYTVGVIYSSLILCLITVFGRETRFERSIPSSVLPRRLSMKFDVSTLLGLSEKGVLFSFAIGMNVTTSVLLGEKPPLGYSYGQYAISGIYATPVISSLAGHWIAGYLNDFIVNSIIRRNQGVFEAESRLWMYYFAVLIYVVGLFKLLVAVVIIGWAMRQVAVALNTVAVYAYANDCFPKYNGEVSGLMSLFRALAGFSMAYIQAGWVNEKGALQAFGCEAS</sequence>
<name>A0A0C9VG42_SPHS4</name>
<evidence type="ECO:0000256" key="3">
    <source>
        <dbReference type="ARBA" id="ARBA00022989"/>
    </source>
</evidence>
<evidence type="ECO:0000313" key="7">
    <source>
        <dbReference type="Proteomes" id="UP000054279"/>
    </source>
</evidence>
<gene>
    <name evidence="6" type="ORF">M422DRAFT_61133</name>
</gene>
<evidence type="ECO:0000256" key="2">
    <source>
        <dbReference type="ARBA" id="ARBA00022692"/>
    </source>
</evidence>
<feature type="transmembrane region" description="Helical" evidence="5">
    <location>
        <begin position="157"/>
        <end position="174"/>
    </location>
</feature>
<dbReference type="SUPFAM" id="SSF103473">
    <property type="entry name" value="MFS general substrate transporter"/>
    <property type="match status" value="1"/>
</dbReference>
<feature type="transmembrane region" description="Helical" evidence="5">
    <location>
        <begin position="340"/>
        <end position="368"/>
    </location>
</feature>
<evidence type="ECO:0008006" key="8">
    <source>
        <dbReference type="Google" id="ProtNLM"/>
    </source>
</evidence>
<evidence type="ECO:0000313" key="6">
    <source>
        <dbReference type="EMBL" id="KIJ36590.1"/>
    </source>
</evidence>
<dbReference type="Proteomes" id="UP000054279">
    <property type="component" value="Unassembled WGS sequence"/>
</dbReference>
<dbReference type="OrthoDB" id="2533084at2759"/>
<feature type="transmembrane region" description="Helical" evidence="5">
    <location>
        <begin position="101"/>
        <end position="125"/>
    </location>
</feature>
<dbReference type="HOGENOM" id="CLU_008455_13_8_1"/>